<dbReference type="Proteomes" id="UP001169069">
    <property type="component" value="Unassembled WGS sequence"/>
</dbReference>
<name>A0ABT7QXH4_9BACT</name>
<proteinExistence type="predicted"/>
<comment type="caution">
    <text evidence="1">The sequence shown here is derived from an EMBL/GenBank/DDBJ whole genome shotgun (WGS) entry which is preliminary data.</text>
</comment>
<dbReference type="RefSeq" id="WP_289413032.1">
    <property type="nucleotide sequence ID" value="NZ_JAQIBD010000001.1"/>
</dbReference>
<reference evidence="1" key="1">
    <citation type="submission" date="2023-01" db="EMBL/GenBank/DDBJ databases">
        <title>Sulfurovum sp. zt1-1 genome assembly.</title>
        <authorList>
            <person name="Wang J."/>
        </authorList>
    </citation>
    <scope>NUCLEOTIDE SEQUENCE</scope>
    <source>
        <strain evidence="1">Zt1-1</strain>
    </source>
</reference>
<accession>A0ABT7QXH4</accession>
<protein>
    <submittedName>
        <fullName evidence="1">Uncharacterized protein</fullName>
    </submittedName>
</protein>
<organism evidence="1 2">
    <name type="scientific">Sulfurovum zhangzhouensis</name>
    <dbReference type="NCBI Taxonomy" id="3019067"/>
    <lineage>
        <taxon>Bacteria</taxon>
        <taxon>Pseudomonadati</taxon>
        <taxon>Campylobacterota</taxon>
        <taxon>Epsilonproteobacteria</taxon>
        <taxon>Campylobacterales</taxon>
        <taxon>Sulfurovaceae</taxon>
        <taxon>Sulfurovum</taxon>
    </lineage>
</organism>
<dbReference type="EMBL" id="JAQIBD010000001">
    <property type="protein sequence ID" value="MDM5271527.1"/>
    <property type="molecule type" value="Genomic_DNA"/>
</dbReference>
<evidence type="ECO:0000313" key="1">
    <source>
        <dbReference type="EMBL" id="MDM5271527.1"/>
    </source>
</evidence>
<keyword evidence="2" id="KW-1185">Reference proteome</keyword>
<evidence type="ECO:0000313" key="2">
    <source>
        <dbReference type="Proteomes" id="UP001169069"/>
    </source>
</evidence>
<sequence>MTHMKYDTNLSMISQDKIDKLIKKIGKSLFLDDEVARALIYKEWETVESLFEKYKKVKDVHKHLLLQIDGNYRGSVCNN</sequence>
<gene>
    <name evidence="1" type="ORF">PGH07_05020</name>
</gene>